<dbReference type="InterPro" id="IPR037516">
    <property type="entry name" value="Tripartite_DENN"/>
</dbReference>
<evidence type="ECO:0000259" key="7">
    <source>
        <dbReference type="PROSITE" id="PS50211"/>
    </source>
</evidence>
<feature type="chain" id="PRO_5034185177" evidence="5">
    <location>
        <begin position="24"/>
        <end position="728"/>
    </location>
</feature>
<dbReference type="FunFam" id="2.60.120.290:FF:000005">
    <property type="entry name" value="Procollagen C-endopeptidase enhancer 1"/>
    <property type="match status" value="2"/>
</dbReference>
<keyword evidence="4" id="KW-0472">Membrane</keyword>
<dbReference type="Gene3D" id="2.60.120.290">
    <property type="entry name" value="Spermadhesin, CUB domain"/>
    <property type="match status" value="2"/>
</dbReference>
<dbReference type="GO" id="GO:0016504">
    <property type="term" value="F:peptidase activator activity"/>
    <property type="evidence" value="ECO:0007669"/>
    <property type="project" value="TreeGrafter"/>
</dbReference>
<keyword evidence="1" id="KW-0677">Repeat</keyword>
<evidence type="ECO:0000256" key="1">
    <source>
        <dbReference type="ARBA" id="ARBA00022737"/>
    </source>
</evidence>
<feature type="transmembrane region" description="Helical" evidence="4">
    <location>
        <begin position="638"/>
        <end position="661"/>
    </location>
</feature>
<feature type="domain" description="CUB" evidence="6">
    <location>
        <begin position="37"/>
        <end position="149"/>
    </location>
</feature>
<dbReference type="Ensembl" id="ENSOKIT00005067406.1">
    <property type="protein sequence ID" value="ENSOKIP00005063423.1"/>
    <property type="gene ID" value="ENSOKIG00005027177.1"/>
</dbReference>
<feature type="transmembrane region" description="Helical" evidence="4">
    <location>
        <begin position="277"/>
        <end position="296"/>
    </location>
</feature>
<dbReference type="AlphaFoldDB" id="A0A8C7HX31"/>
<dbReference type="CDD" id="cd00041">
    <property type="entry name" value="CUB"/>
    <property type="match status" value="2"/>
</dbReference>
<dbReference type="InterPro" id="IPR000859">
    <property type="entry name" value="CUB_dom"/>
</dbReference>
<reference evidence="8" key="1">
    <citation type="submission" date="2025-08" db="UniProtKB">
        <authorList>
            <consortium name="Ensembl"/>
        </authorList>
    </citation>
    <scope>IDENTIFICATION</scope>
</reference>
<feature type="domain" description="UDENN" evidence="7">
    <location>
        <begin position="429"/>
        <end position="728"/>
    </location>
</feature>
<dbReference type="SUPFAM" id="SSF49854">
    <property type="entry name" value="Spermadhesin, CUB domain"/>
    <property type="match status" value="2"/>
</dbReference>
<keyword evidence="4" id="KW-0812">Transmembrane</keyword>
<dbReference type="PROSITE" id="PS50211">
    <property type="entry name" value="DENN"/>
    <property type="match status" value="1"/>
</dbReference>
<feature type="transmembrane region" description="Helical" evidence="4">
    <location>
        <begin position="409"/>
        <end position="431"/>
    </location>
</feature>
<protein>
    <submittedName>
        <fullName evidence="8">Procollagen C-endopeptidase enhancer 2</fullName>
    </submittedName>
</protein>
<gene>
    <name evidence="8" type="primary">LOC109896525</name>
</gene>
<evidence type="ECO:0000256" key="2">
    <source>
        <dbReference type="ARBA" id="ARBA00023157"/>
    </source>
</evidence>
<dbReference type="Pfam" id="PF00431">
    <property type="entry name" value="CUB"/>
    <property type="match status" value="2"/>
</dbReference>
<dbReference type="PROSITE" id="PS01180">
    <property type="entry name" value="CUB"/>
    <property type="match status" value="2"/>
</dbReference>
<keyword evidence="9" id="KW-1185">Reference proteome</keyword>
<evidence type="ECO:0000256" key="5">
    <source>
        <dbReference type="SAM" id="SignalP"/>
    </source>
</evidence>
<sequence length="728" mass="79120">MQGRVCVWSVSVLLSMTLGWTQAQSQTTNFTRPIFHCGGHLVTESGFVGSEGFPSHYKPDSKCTWYITVPDGHVVMLSFRMFDLEADPTCRYDYLDVYNGHSHTMQKLGRFCGTFRPGALISTSNTMMLEMVSDSSTGGRGFAAHYQGGKPHVEENQFCGGRLTKAQGSVKTPNWPNSDYPAGISCSWHISVEPSNVIEIKFVKLDIEADTYCRYDYVAFFNGGERDDSRRIGKYCGDRVPGSENVLTMLLKCLPNVVTFSLRFVKFFTTIKRIFPTLPWLSLVTLIPVAIDSSLFSSSSSLFPLLSLLPLFPLLFLSLSPPLSSSSLSPPLPLFPLLFLSLSPPLSSSSLLSFPSSLSPPLLPLFSLSPPLLPLLSLSPPLFPLLFFLSLSSLLSFPSSSSLFPLLSLPPLFPLLFFLSLSPLLLLLFLFSLSLSPPLPLSFPSSLFLLSFPSSSSSLFPLFYSSSSSSLSFPSSSSSISPPLLPLSFPSSSPPLPPLSSPPLLPLSFLSSLFPLLFLSSLPSSSSPLFPLLFLLSFPSSSSSLFPLLFLLSFPSSLFPLIFAFLFLLSLIPSSSSSLFPLLSSSPIAFPPLPPLSFPSSSSSLFPLLFLLSLPLFPLPLLFLFLSSPHLPLLSLPLLFLSFLFPLLSLSPLLPLLSFHSSSSPLSPLPLSLLSLSLSPPLPLISLPLLSHPLPLLSLFLLSSPPFPPPLIQDPSDQWERAPGAVCV</sequence>
<feature type="transmembrane region" description="Helical" evidence="4">
    <location>
        <begin position="302"/>
        <end position="320"/>
    </location>
</feature>
<keyword evidence="5" id="KW-0732">Signal</keyword>
<evidence type="ECO:0000259" key="6">
    <source>
        <dbReference type="PROSITE" id="PS01180"/>
    </source>
</evidence>
<evidence type="ECO:0000313" key="9">
    <source>
        <dbReference type="Proteomes" id="UP000694557"/>
    </source>
</evidence>
<dbReference type="GO" id="GO:0005518">
    <property type="term" value="F:collagen binding"/>
    <property type="evidence" value="ECO:0007669"/>
    <property type="project" value="TreeGrafter"/>
</dbReference>
<accession>A0A8C7HX31</accession>
<organism evidence="8 9">
    <name type="scientific">Oncorhynchus kisutch</name>
    <name type="common">Coho salmon</name>
    <name type="synonym">Salmo kisutch</name>
    <dbReference type="NCBI Taxonomy" id="8019"/>
    <lineage>
        <taxon>Eukaryota</taxon>
        <taxon>Metazoa</taxon>
        <taxon>Chordata</taxon>
        <taxon>Craniata</taxon>
        <taxon>Vertebrata</taxon>
        <taxon>Euteleostomi</taxon>
        <taxon>Actinopterygii</taxon>
        <taxon>Neopterygii</taxon>
        <taxon>Teleostei</taxon>
        <taxon>Protacanthopterygii</taxon>
        <taxon>Salmoniformes</taxon>
        <taxon>Salmonidae</taxon>
        <taxon>Salmoninae</taxon>
        <taxon>Oncorhynchus</taxon>
    </lineage>
</organism>
<proteinExistence type="predicted"/>
<dbReference type="PANTHER" id="PTHR24251:SF24">
    <property type="entry name" value="PROCOLLAGEN C-ENDOPEPTIDASE ENHANCER 1"/>
    <property type="match status" value="1"/>
</dbReference>
<dbReference type="PANTHER" id="PTHR24251">
    <property type="entry name" value="OVOCHYMASE-RELATED"/>
    <property type="match status" value="1"/>
</dbReference>
<evidence type="ECO:0000256" key="3">
    <source>
        <dbReference type="PROSITE-ProRule" id="PRU00059"/>
    </source>
</evidence>
<reference evidence="8" key="2">
    <citation type="submission" date="2025-09" db="UniProtKB">
        <authorList>
            <consortium name="Ensembl"/>
        </authorList>
    </citation>
    <scope>IDENTIFICATION</scope>
</reference>
<dbReference type="GO" id="GO:0006508">
    <property type="term" value="P:proteolysis"/>
    <property type="evidence" value="ECO:0007669"/>
    <property type="project" value="TreeGrafter"/>
</dbReference>
<dbReference type="Proteomes" id="UP000694557">
    <property type="component" value="Unassembled WGS sequence"/>
</dbReference>
<dbReference type="GeneTree" id="ENSGT00940000159264"/>
<dbReference type="GO" id="GO:0005615">
    <property type="term" value="C:extracellular space"/>
    <property type="evidence" value="ECO:0007669"/>
    <property type="project" value="TreeGrafter"/>
</dbReference>
<keyword evidence="2 3" id="KW-1015">Disulfide bond</keyword>
<keyword evidence="4" id="KW-1133">Transmembrane helix</keyword>
<evidence type="ECO:0000256" key="4">
    <source>
        <dbReference type="SAM" id="Phobius"/>
    </source>
</evidence>
<name>A0A8C7HX31_ONCKI</name>
<comment type="caution">
    <text evidence="3">Lacks conserved residue(s) required for the propagation of feature annotation.</text>
</comment>
<dbReference type="InterPro" id="IPR035914">
    <property type="entry name" value="Sperma_CUB_dom_sf"/>
</dbReference>
<feature type="disulfide bond" evidence="3">
    <location>
        <begin position="159"/>
        <end position="186"/>
    </location>
</feature>
<evidence type="ECO:0000313" key="8">
    <source>
        <dbReference type="Ensembl" id="ENSOKIP00005063423.1"/>
    </source>
</evidence>
<feature type="domain" description="CUB" evidence="6">
    <location>
        <begin position="159"/>
        <end position="241"/>
    </location>
</feature>
<feature type="transmembrane region" description="Helical" evidence="4">
    <location>
        <begin position="604"/>
        <end position="626"/>
    </location>
</feature>
<feature type="signal peptide" evidence="5">
    <location>
        <begin position="1"/>
        <end position="23"/>
    </location>
</feature>
<feature type="transmembrane region" description="Helical" evidence="4">
    <location>
        <begin position="372"/>
        <end position="397"/>
    </location>
</feature>
<dbReference type="SMART" id="SM00042">
    <property type="entry name" value="CUB"/>
    <property type="match status" value="2"/>
</dbReference>